<dbReference type="AlphaFoldDB" id="A0AAD1TJF6"/>
<dbReference type="PROSITE" id="PS00018">
    <property type="entry name" value="EF_HAND_1"/>
    <property type="match status" value="2"/>
</dbReference>
<gene>
    <name evidence="4" type="ORF">PECUL_23A021771</name>
</gene>
<dbReference type="GO" id="GO:0005509">
    <property type="term" value="F:calcium ion binding"/>
    <property type="evidence" value="ECO:0007669"/>
    <property type="project" value="InterPro"/>
</dbReference>
<dbReference type="GO" id="GO:0016746">
    <property type="term" value="F:acyltransferase activity"/>
    <property type="evidence" value="ECO:0007669"/>
    <property type="project" value="UniProtKB-KW"/>
</dbReference>
<dbReference type="InterPro" id="IPR002048">
    <property type="entry name" value="EF_hand_dom"/>
</dbReference>
<evidence type="ECO:0000259" key="3">
    <source>
        <dbReference type="PROSITE" id="PS50222"/>
    </source>
</evidence>
<name>A0AAD1TJF6_PELCU</name>
<evidence type="ECO:0000313" key="5">
    <source>
        <dbReference type="Proteomes" id="UP001295444"/>
    </source>
</evidence>
<dbReference type="PROSITE" id="PS50222">
    <property type="entry name" value="EF_HAND_2"/>
    <property type="match status" value="2"/>
</dbReference>
<organism evidence="4 5">
    <name type="scientific">Pelobates cultripes</name>
    <name type="common">Western spadefoot toad</name>
    <dbReference type="NCBI Taxonomy" id="61616"/>
    <lineage>
        <taxon>Eukaryota</taxon>
        <taxon>Metazoa</taxon>
        <taxon>Chordata</taxon>
        <taxon>Craniata</taxon>
        <taxon>Vertebrata</taxon>
        <taxon>Euteleostomi</taxon>
        <taxon>Amphibia</taxon>
        <taxon>Batrachia</taxon>
        <taxon>Anura</taxon>
        <taxon>Pelobatoidea</taxon>
        <taxon>Pelobatidae</taxon>
        <taxon>Pelobates</taxon>
    </lineage>
</organism>
<proteinExistence type="predicted"/>
<dbReference type="EMBL" id="OW240923">
    <property type="protein sequence ID" value="CAH2324771.1"/>
    <property type="molecule type" value="Genomic_DNA"/>
</dbReference>
<feature type="domain" description="EF-hand" evidence="3">
    <location>
        <begin position="33"/>
        <end position="64"/>
    </location>
</feature>
<dbReference type="InterPro" id="IPR018247">
    <property type="entry name" value="EF_Hand_1_Ca_BS"/>
</dbReference>
<dbReference type="Proteomes" id="UP001295444">
    <property type="component" value="Chromosome 12"/>
</dbReference>
<evidence type="ECO:0000256" key="2">
    <source>
        <dbReference type="ARBA" id="ARBA00022837"/>
    </source>
</evidence>
<protein>
    <submittedName>
        <fullName evidence="4">Lysophosphatidylcholine acyltransferase 2</fullName>
    </submittedName>
</protein>
<dbReference type="SMART" id="SM00054">
    <property type="entry name" value="EFh"/>
    <property type="match status" value="2"/>
</dbReference>
<dbReference type="SUPFAM" id="SSF47473">
    <property type="entry name" value="EF-hand"/>
    <property type="match status" value="1"/>
</dbReference>
<sequence>MAFKLFDVDEDGSITVDEFSSLLQSSLGIPDLDVSKLFKDIDIDKSGKISYDEFKIFSLKNPEYAKLFTTYLEHQRYYYMLQEDQDQDRHLKICAERDVYSATTLNLHHSTSEKKED</sequence>
<dbReference type="Pfam" id="PF13499">
    <property type="entry name" value="EF-hand_7"/>
    <property type="match status" value="1"/>
</dbReference>
<accession>A0AAD1TJF6</accession>
<dbReference type="CDD" id="cd00051">
    <property type="entry name" value="EFh"/>
    <property type="match status" value="1"/>
</dbReference>
<reference evidence="4" key="1">
    <citation type="submission" date="2022-03" db="EMBL/GenBank/DDBJ databases">
        <authorList>
            <person name="Alioto T."/>
            <person name="Alioto T."/>
            <person name="Gomez Garrido J."/>
        </authorList>
    </citation>
    <scope>NUCLEOTIDE SEQUENCE</scope>
</reference>
<evidence type="ECO:0000256" key="1">
    <source>
        <dbReference type="ARBA" id="ARBA00022723"/>
    </source>
</evidence>
<keyword evidence="5" id="KW-1185">Reference proteome</keyword>
<feature type="domain" description="EF-hand" evidence="3">
    <location>
        <begin position="1"/>
        <end position="29"/>
    </location>
</feature>
<keyword evidence="4" id="KW-0808">Transferase</keyword>
<keyword evidence="1" id="KW-0479">Metal-binding</keyword>
<dbReference type="InterPro" id="IPR011992">
    <property type="entry name" value="EF-hand-dom_pair"/>
</dbReference>
<evidence type="ECO:0000313" key="4">
    <source>
        <dbReference type="EMBL" id="CAH2324771.1"/>
    </source>
</evidence>
<keyword evidence="2" id="KW-0106">Calcium</keyword>
<dbReference type="Gene3D" id="1.10.238.10">
    <property type="entry name" value="EF-hand"/>
    <property type="match status" value="1"/>
</dbReference>
<keyword evidence="4" id="KW-0012">Acyltransferase</keyword>